<feature type="region of interest" description="Disordered" evidence="2">
    <location>
        <begin position="98"/>
        <end position="119"/>
    </location>
</feature>
<accession>A0A0A9XZQ1</accession>
<keyword evidence="1" id="KW-0175">Coiled coil</keyword>
<protein>
    <submittedName>
        <fullName evidence="3">Recombination protein RecR</fullName>
    </submittedName>
</protein>
<reference evidence="3" key="2">
    <citation type="submission" date="2014-07" db="EMBL/GenBank/DDBJ databases">
        <authorList>
            <person name="Hull J."/>
        </authorList>
    </citation>
    <scope>NUCLEOTIDE SEQUENCE</scope>
</reference>
<name>A0A0A9XZQ1_LYGHE</name>
<sequence length="119" mass="13708">MVDTVVEWTTSSRAYKSTRIMTHKLIPHLSVMQERRQRENEVHTLRALDQARQALKSKYKTLKLLREEQSQNLQKQYAPITDSLQGMINQMTTAEAGEGPQSLALNSVARKKKKDNELL</sequence>
<gene>
    <name evidence="3" type="primary">recR_7</name>
    <name evidence="3" type="ORF">CM83_653</name>
</gene>
<feature type="non-terminal residue" evidence="3">
    <location>
        <position position="119"/>
    </location>
</feature>
<feature type="coiled-coil region" evidence="1">
    <location>
        <begin position="45"/>
        <end position="72"/>
    </location>
</feature>
<evidence type="ECO:0000313" key="3">
    <source>
        <dbReference type="EMBL" id="JAG25394.1"/>
    </source>
</evidence>
<dbReference type="AlphaFoldDB" id="A0A0A9XZQ1"/>
<evidence type="ECO:0000256" key="1">
    <source>
        <dbReference type="SAM" id="Coils"/>
    </source>
</evidence>
<dbReference type="EMBL" id="GBHO01018210">
    <property type="protein sequence ID" value="JAG25394.1"/>
    <property type="molecule type" value="Transcribed_RNA"/>
</dbReference>
<proteinExistence type="predicted"/>
<evidence type="ECO:0000256" key="2">
    <source>
        <dbReference type="SAM" id="MobiDB-lite"/>
    </source>
</evidence>
<organism evidence="3">
    <name type="scientific">Lygus hesperus</name>
    <name type="common">Western plant bug</name>
    <dbReference type="NCBI Taxonomy" id="30085"/>
    <lineage>
        <taxon>Eukaryota</taxon>
        <taxon>Metazoa</taxon>
        <taxon>Ecdysozoa</taxon>
        <taxon>Arthropoda</taxon>
        <taxon>Hexapoda</taxon>
        <taxon>Insecta</taxon>
        <taxon>Pterygota</taxon>
        <taxon>Neoptera</taxon>
        <taxon>Paraneoptera</taxon>
        <taxon>Hemiptera</taxon>
        <taxon>Heteroptera</taxon>
        <taxon>Panheteroptera</taxon>
        <taxon>Cimicomorpha</taxon>
        <taxon>Miridae</taxon>
        <taxon>Mirini</taxon>
        <taxon>Lygus</taxon>
    </lineage>
</organism>
<reference evidence="3" key="1">
    <citation type="journal article" date="2014" name="PLoS ONE">
        <title>Transcriptome-Based Identification of ABC Transporters in the Western Tarnished Plant Bug Lygus hesperus.</title>
        <authorList>
            <person name="Hull J.J."/>
            <person name="Chaney K."/>
            <person name="Geib S.M."/>
            <person name="Fabrick J.A."/>
            <person name="Brent C.S."/>
            <person name="Walsh D."/>
            <person name="Lavine L.C."/>
        </authorList>
    </citation>
    <scope>NUCLEOTIDE SEQUENCE</scope>
</reference>